<sequence>MNGDPTRAITLEHVRAVASARGEYVRDEPDGVKGQVEGHAYRIAVTPTDLVVSTRWSRTLPASAGAALAHLVNDWNRDRAIPTLAVVRSHDSEQTGVTVRAHMAIPIAEGMTTTQLDEHVEIAVEVTRTALRALASSVPAP</sequence>
<evidence type="ECO:0000313" key="2">
    <source>
        <dbReference type="Proteomes" id="UP000224915"/>
    </source>
</evidence>
<organism evidence="1 2">
    <name type="scientific">Serinibacter salmoneus</name>
    <dbReference type="NCBI Taxonomy" id="556530"/>
    <lineage>
        <taxon>Bacteria</taxon>
        <taxon>Bacillati</taxon>
        <taxon>Actinomycetota</taxon>
        <taxon>Actinomycetes</taxon>
        <taxon>Micrococcales</taxon>
        <taxon>Beutenbergiaceae</taxon>
        <taxon>Serinibacter</taxon>
    </lineage>
</organism>
<keyword evidence="2" id="KW-1185">Reference proteome</keyword>
<dbReference type="Proteomes" id="UP000224915">
    <property type="component" value="Unassembled WGS sequence"/>
</dbReference>
<evidence type="ECO:0000313" key="1">
    <source>
        <dbReference type="EMBL" id="PFG19360.1"/>
    </source>
</evidence>
<dbReference type="RefSeq" id="WP_098468495.1">
    <property type="nucleotide sequence ID" value="NZ_PDJD01000001.1"/>
</dbReference>
<name>A0A2A9D0J7_9MICO</name>
<dbReference type="Pfam" id="PF10722">
    <property type="entry name" value="YbjN"/>
    <property type="match status" value="1"/>
</dbReference>
<comment type="caution">
    <text evidence="1">The sequence shown here is derived from an EMBL/GenBank/DDBJ whole genome shotgun (WGS) entry which is preliminary data.</text>
</comment>
<proteinExistence type="predicted"/>
<gene>
    <name evidence="1" type="ORF">ATL40_0920</name>
</gene>
<dbReference type="AlphaFoldDB" id="A0A2A9D0J7"/>
<dbReference type="OrthoDB" id="3256964at2"/>
<dbReference type="InterPro" id="IPR019660">
    <property type="entry name" value="Put_sensory_transdc_reg_YbjN"/>
</dbReference>
<protein>
    <submittedName>
        <fullName evidence="1">Putative sensory transduction regulator</fullName>
    </submittedName>
</protein>
<accession>A0A2A9D0J7</accession>
<dbReference type="EMBL" id="PDJD01000001">
    <property type="protein sequence ID" value="PFG19360.1"/>
    <property type="molecule type" value="Genomic_DNA"/>
</dbReference>
<reference evidence="1 2" key="1">
    <citation type="submission" date="2017-10" db="EMBL/GenBank/DDBJ databases">
        <title>Sequencing the genomes of 1000 actinobacteria strains.</title>
        <authorList>
            <person name="Klenk H.-P."/>
        </authorList>
    </citation>
    <scope>NUCLEOTIDE SEQUENCE [LARGE SCALE GENOMIC DNA]</scope>
    <source>
        <strain evidence="1 2">DSM 21801</strain>
    </source>
</reference>